<keyword evidence="2" id="KW-1185">Reference proteome</keyword>
<sequence length="490" mass="56857">MSEEFKMENLESQRPSEKPIMQPTAAAARSLNVFPAEIHLAILENLPRQDREALSVCSKYYRDLCLPFLFKHIVINQDDPSIFMKGGSLERIRRYTNELIWGSQPNKRSIRLIWLSFKWGSQQEVIDNLGDAHLCPGDSYLEEVYSDLRMKMNVLKLFPSLRTLRVLLGVLYSTEKAVYSVFLKALADSGFRDTLEGLELRIESKSDTMGRSQDEIFKASYLTLSKENQEFLGEMIPSGYTLKSFKNMTPDLPVLKKVTLSIYNLPQPTDDPGSKPFTDFGHYYHLLTSAPKLRQLHVNTLIIPGPNSPFEMGIELHPDLLRVFSKIKTLHLKTFHFFKDRDVRRLTERFPNVEYLNIQPNSCFNPGIWEFCNSSFDGISNLKRLRTLILPWIIIPSHGSLTPHELRNLCYDWKAEGFDCLETLTFVGKRPSGERYEDVRVRLEFVRIQDEGRGGNGEWWHKQWDIRVFVEVDGVREYGHLDRWSRPIVS</sequence>
<organism evidence="1 2">
    <name type="scientific">Arthrobotrys oligospora (strain ATCC 24927 / CBS 115.81 / DSM 1491)</name>
    <name type="common">Nematode-trapping fungus</name>
    <name type="synonym">Didymozoophaga oligospora</name>
    <dbReference type="NCBI Taxonomy" id="756982"/>
    <lineage>
        <taxon>Eukaryota</taxon>
        <taxon>Fungi</taxon>
        <taxon>Dikarya</taxon>
        <taxon>Ascomycota</taxon>
        <taxon>Pezizomycotina</taxon>
        <taxon>Orbiliomycetes</taxon>
        <taxon>Orbiliales</taxon>
        <taxon>Orbiliaceae</taxon>
        <taxon>Orbilia</taxon>
        <taxon>Orbilia oligospora</taxon>
    </lineage>
</organism>
<evidence type="ECO:0008006" key="3">
    <source>
        <dbReference type="Google" id="ProtNLM"/>
    </source>
</evidence>
<dbReference type="Gene3D" id="3.80.10.10">
    <property type="entry name" value="Ribonuclease Inhibitor"/>
    <property type="match status" value="1"/>
</dbReference>
<dbReference type="GeneID" id="22891963"/>
<dbReference type="InterPro" id="IPR036047">
    <property type="entry name" value="F-box-like_dom_sf"/>
</dbReference>
<name>G1X9A1_ARTOA</name>
<evidence type="ECO:0000313" key="1">
    <source>
        <dbReference type="EMBL" id="EGX50444.1"/>
    </source>
</evidence>
<dbReference type="InParanoid" id="G1X9A1"/>
<dbReference type="AlphaFoldDB" id="G1X9A1"/>
<dbReference type="HOGENOM" id="CLU_556623_0_0_1"/>
<dbReference type="EMBL" id="ADOT01000123">
    <property type="protein sequence ID" value="EGX50444.1"/>
    <property type="molecule type" value="Genomic_DNA"/>
</dbReference>
<dbReference type="RefSeq" id="XP_011121063.1">
    <property type="nucleotide sequence ID" value="XM_011122761.1"/>
</dbReference>
<dbReference type="InterPro" id="IPR032675">
    <property type="entry name" value="LRR_dom_sf"/>
</dbReference>
<proteinExistence type="predicted"/>
<accession>G1X9A1</accession>
<gene>
    <name evidence="1" type="ORF">AOL_s00076g208</name>
</gene>
<dbReference type="Proteomes" id="UP000008784">
    <property type="component" value="Unassembled WGS sequence"/>
</dbReference>
<evidence type="ECO:0000313" key="2">
    <source>
        <dbReference type="Proteomes" id="UP000008784"/>
    </source>
</evidence>
<comment type="caution">
    <text evidence="1">The sequence shown here is derived from an EMBL/GenBank/DDBJ whole genome shotgun (WGS) entry which is preliminary data.</text>
</comment>
<dbReference type="SUPFAM" id="SSF52047">
    <property type="entry name" value="RNI-like"/>
    <property type="match status" value="1"/>
</dbReference>
<reference evidence="1 2" key="1">
    <citation type="journal article" date="2011" name="PLoS Pathog.">
        <title>Genomic and proteomic analyses of the fungus Arthrobotrys oligospora provide insights into nematode-trap formation.</title>
        <authorList>
            <person name="Yang J."/>
            <person name="Wang L."/>
            <person name="Ji X."/>
            <person name="Feng Y."/>
            <person name="Li X."/>
            <person name="Zou C."/>
            <person name="Xu J."/>
            <person name="Ren Y."/>
            <person name="Mi Q."/>
            <person name="Wu J."/>
            <person name="Liu S."/>
            <person name="Liu Y."/>
            <person name="Huang X."/>
            <person name="Wang H."/>
            <person name="Niu X."/>
            <person name="Li J."/>
            <person name="Liang L."/>
            <person name="Luo Y."/>
            <person name="Ji K."/>
            <person name="Zhou W."/>
            <person name="Yu Z."/>
            <person name="Li G."/>
            <person name="Liu Y."/>
            <person name="Li L."/>
            <person name="Qiao M."/>
            <person name="Feng L."/>
            <person name="Zhang K.-Q."/>
        </authorList>
    </citation>
    <scope>NUCLEOTIDE SEQUENCE [LARGE SCALE GENOMIC DNA]</scope>
    <source>
        <strain evidence="2">ATCC 24927 / CBS 115.81 / DSM 1491</strain>
    </source>
</reference>
<protein>
    <recommendedName>
        <fullName evidence="3">F-box domain-containing protein</fullName>
    </recommendedName>
</protein>
<dbReference type="SUPFAM" id="SSF81383">
    <property type="entry name" value="F-box domain"/>
    <property type="match status" value="1"/>
</dbReference>